<dbReference type="EC" id="2.7.7.61" evidence="1"/>
<dbReference type="Pfam" id="PF03802">
    <property type="entry name" value="CitX"/>
    <property type="match status" value="1"/>
</dbReference>
<dbReference type="Proteomes" id="UP000181728">
    <property type="component" value="Unassembled WGS sequence"/>
</dbReference>
<proteinExistence type="predicted"/>
<reference evidence="7 9" key="2">
    <citation type="submission" date="2018-08" db="EMBL/GenBank/DDBJ databases">
        <authorList>
            <person name="Lorentzen P. G. S. M."/>
        </authorList>
    </citation>
    <scope>NUCLEOTIDE SEQUENCE [LARGE SCALE GENOMIC DNA]</scope>
    <source>
        <strain evidence="7 9">CRBO_1381</strain>
    </source>
</reference>
<evidence type="ECO:0000256" key="3">
    <source>
        <dbReference type="ARBA" id="ARBA00022695"/>
    </source>
</evidence>
<dbReference type="Proteomes" id="UP001281024">
    <property type="component" value="Unassembled WGS sequence"/>
</dbReference>
<keyword evidence="5" id="KW-0456">Lyase</keyword>
<evidence type="ECO:0000313" key="8">
    <source>
        <dbReference type="Proteomes" id="UP000181728"/>
    </source>
</evidence>
<dbReference type="GO" id="GO:0051191">
    <property type="term" value="P:prosthetic group biosynthetic process"/>
    <property type="evidence" value="ECO:0007669"/>
    <property type="project" value="InterPro"/>
</dbReference>
<dbReference type="RefSeq" id="WP_002817841.1">
    <property type="nucleotide sequence ID" value="NZ_CP014324.1"/>
</dbReference>
<dbReference type="NCBIfam" id="NF002383">
    <property type="entry name" value="PRK01392.1"/>
    <property type="match status" value="1"/>
</dbReference>
<dbReference type="InterPro" id="IPR005551">
    <property type="entry name" value="CitX"/>
</dbReference>
<evidence type="ECO:0000256" key="4">
    <source>
        <dbReference type="ARBA" id="ARBA00048574"/>
    </source>
</evidence>
<sequence>MIMENIFSSGEKQQIADVLANKDDRAALQKQILEKHPEDCLLAVKLNIPGPIKNNSRLKSLFEKGIDQLEKELKLSNFKIIAVKSWDKGTGCENFYLIKNTAANVKKTAVSFEDKNDLGRLFDADVLTNKKGIISSLSRKQLKQNGRKCLICQRPAKECARSRRHTIKELQDRISEIYEESFQ</sequence>
<reference evidence="6 8" key="1">
    <citation type="journal article" date="2016" name="BMC Genomics">
        <title>Consensus pan-genome assembly of the specialised wine bacterium Oenococcus oeni.</title>
        <authorList>
            <person name="Sternes P.R."/>
            <person name="Borneman A.R."/>
        </authorList>
    </citation>
    <scope>NUCLEOTIDE SEQUENCE [LARGE SCALE GENOMIC DNA]</scope>
    <source>
        <strain evidence="6 8">AWRIB661</strain>
    </source>
</reference>
<evidence type="ECO:0000313" key="9">
    <source>
        <dbReference type="Proteomes" id="UP000294726"/>
    </source>
</evidence>
<gene>
    <name evidence="5" type="primary">citX</name>
    <name evidence="6" type="ORF">ATX59_02030</name>
    <name evidence="5" type="ORF">GA838_05395</name>
    <name evidence="7" type="ORF">OENI_0387</name>
</gene>
<name>A0A6H3GXE0_OENOE</name>
<dbReference type="EMBL" id="LR031358">
    <property type="protein sequence ID" value="VDB97383.1"/>
    <property type="molecule type" value="Genomic_DNA"/>
</dbReference>
<evidence type="ECO:0000313" key="6">
    <source>
        <dbReference type="EMBL" id="OIM21858.1"/>
    </source>
</evidence>
<dbReference type="Proteomes" id="UP000294726">
    <property type="component" value="Chromosome"/>
</dbReference>
<dbReference type="NCBIfam" id="TIGR03124">
    <property type="entry name" value="citrate_citX"/>
    <property type="match status" value="1"/>
</dbReference>
<evidence type="ECO:0000256" key="1">
    <source>
        <dbReference type="ARBA" id="ARBA00012524"/>
    </source>
</evidence>
<evidence type="ECO:0000313" key="5">
    <source>
        <dbReference type="EMBL" id="MDV7715194.1"/>
    </source>
</evidence>
<accession>A0A6H3GXE0</accession>
<evidence type="ECO:0000256" key="2">
    <source>
        <dbReference type="ARBA" id="ARBA00022679"/>
    </source>
</evidence>
<evidence type="ECO:0000313" key="7">
    <source>
        <dbReference type="EMBL" id="VDB97383.1"/>
    </source>
</evidence>
<organism evidence="6 8">
    <name type="scientific">Oenococcus oeni</name>
    <name type="common">Leuconostoc oenos</name>
    <dbReference type="NCBI Taxonomy" id="1247"/>
    <lineage>
        <taxon>Bacteria</taxon>
        <taxon>Bacillati</taxon>
        <taxon>Bacillota</taxon>
        <taxon>Bacilli</taxon>
        <taxon>Lactobacillales</taxon>
        <taxon>Lactobacillaceae</taxon>
        <taxon>Oenococcus</taxon>
    </lineage>
</organism>
<dbReference type="GO" id="GO:0050519">
    <property type="term" value="F:holo-citrate lyase synthase activity"/>
    <property type="evidence" value="ECO:0007669"/>
    <property type="project" value="UniProtKB-EC"/>
</dbReference>
<reference evidence="5" key="3">
    <citation type="submission" date="2019-10" db="EMBL/GenBank/DDBJ databases">
        <title>Malate fermentation in French cider.</title>
        <authorList>
            <person name="Cousin F.J."/>
            <person name="Medina Fernandez S."/>
            <person name="Misery B."/>
            <person name="Laplace J.-M."/>
            <person name="Cretenet M."/>
        </authorList>
    </citation>
    <scope>NUCLEOTIDE SEQUENCE</scope>
    <source>
        <strain evidence="5">UCMA15129</strain>
    </source>
</reference>
<dbReference type="AlphaFoldDB" id="A0A6H3GXE0"/>
<keyword evidence="3 5" id="KW-0548">Nucleotidyltransferase</keyword>
<keyword evidence="2 5" id="KW-0808">Transferase</keyword>
<dbReference type="GO" id="GO:0016829">
    <property type="term" value="F:lyase activity"/>
    <property type="evidence" value="ECO:0007669"/>
    <property type="project" value="UniProtKB-KW"/>
</dbReference>
<comment type="catalytic activity">
    <reaction evidence="4">
        <text>apo-[citrate lyase ACP] + 2'-(5''-triphospho-alpha-D-ribosyl)-3'-dephospho-CoA = holo-[citrate lyase ACP] + diphosphate</text>
        <dbReference type="Rhea" id="RHEA:16333"/>
        <dbReference type="Rhea" id="RHEA-COMP:10157"/>
        <dbReference type="Rhea" id="RHEA-COMP:10158"/>
        <dbReference type="ChEBI" id="CHEBI:29999"/>
        <dbReference type="ChEBI" id="CHEBI:33019"/>
        <dbReference type="ChEBI" id="CHEBI:61378"/>
        <dbReference type="ChEBI" id="CHEBI:82683"/>
        <dbReference type="EC" id="2.7.7.61"/>
    </reaction>
</comment>
<dbReference type="EMBL" id="MLOK01000023">
    <property type="protein sequence ID" value="OIM21858.1"/>
    <property type="molecule type" value="Genomic_DNA"/>
</dbReference>
<protein>
    <recommendedName>
        <fullName evidence="1">citrate lyase holo-[acyl-carrier protein] synthase</fullName>
        <ecNumber evidence="1">2.7.7.61</ecNumber>
    </recommendedName>
</protein>
<dbReference type="EMBL" id="WERV01000003">
    <property type="protein sequence ID" value="MDV7715194.1"/>
    <property type="molecule type" value="Genomic_DNA"/>
</dbReference>